<proteinExistence type="inferred from homology"/>
<evidence type="ECO:0000313" key="9">
    <source>
        <dbReference type="Proteomes" id="UP000570514"/>
    </source>
</evidence>
<dbReference type="GO" id="GO:0009636">
    <property type="term" value="P:response to toxic substance"/>
    <property type="evidence" value="ECO:0007669"/>
    <property type="project" value="InterPro"/>
</dbReference>
<sequence length="51" mass="5223">MRQRVKMFALVVFALAGASLVLAGCHTIAGAGEDLSKAGKAIEKTASKHAP</sequence>
<accession>A0A846N2G3</accession>
<dbReference type="EMBL" id="JAASRM010000001">
    <property type="protein sequence ID" value="NIK89412.1"/>
    <property type="molecule type" value="Genomic_DNA"/>
</dbReference>
<protein>
    <submittedName>
        <fullName evidence="8">Putative small secreted protein</fullName>
    </submittedName>
</protein>
<reference evidence="8 9" key="1">
    <citation type="submission" date="2020-03" db="EMBL/GenBank/DDBJ databases">
        <title>Genomic Encyclopedia of Type Strains, Phase IV (KMG-IV): sequencing the most valuable type-strain genomes for metagenomic binning, comparative biology and taxonomic classification.</title>
        <authorList>
            <person name="Goeker M."/>
        </authorList>
    </citation>
    <scope>NUCLEOTIDE SEQUENCE [LARGE SCALE GENOMIC DNA]</scope>
    <source>
        <strain evidence="8 9">DSM 19867</strain>
    </source>
</reference>
<name>A0A846N2G3_9PROT</name>
<evidence type="ECO:0000256" key="4">
    <source>
        <dbReference type="ARBA" id="ARBA00023136"/>
    </source>
</evidence>
<keyword evidence="3 7" id="KW-0732">Signal</keyword>
<evidence type="ECO:0000256" key="3">
    <source>
        <dbReference type="ARBA" id="ARBA00022729"/>
    </source>
</evidence>
<keyword evidence="4" id="KW-0472">Membrane</keyword>
<dbReference type="GO" id="GO:0016020">
    <property type="term" value="C:membrane"/>
    <property type="evidence" value="ECO:0007669"/>
    <property type="project" value="InterPro"/>
</dbReference>
<evidence type="ECO:0000256" key="6">
    <source>
        <dbReference type="ARBA" id="ARBA00023288"/>
    </source>
</evidence>
<gene>
    <name evidence="8" type="ORF">FHS83_002730</name>
</gene>
<keyword evidence="6" id="KW-0449">Lipoprotein</keyword>
<dbReference type="RefSeq" id="WP_167083503.1">
    <property type="nucleotide sequence ID" value="NZ_BAAADC010000001.1"/>
</dbReference>
<keyword evidence="5" id="KW-0564">Palmitate</keyword>
<keyword evidence="2" id="KW-1003">Cell membrane</keyword>
<keyword evidence="9" id="KW-1185">Reference proteome</keyword>
<dbReference type="PROSITE" id="PS51257">
    <property type="entry name" value="PROKAR_LIPOPROTEIN"/>
    <property type="match status" value="1"/>
</dbReference>
<evidence type="ECO:0000256" key="5">
    <source>
        <dbReference type="ARBA" id="ARBA00023139"/>
    </source>
</evidence>
<dbReference type="AlphaFoldDB" id="A0A846N2G3"/>
<feature type="chain" id="PRO_5032960344" evidence="7">
    <location>
        <begin position="24"/>
        <end position="51"/>
    </location>
</feature>
<comment type="caution">
    <text evidence="8">The sequence shown here is derived from an EMBL/GenBank/DDBJ whole genome shotgun (WGS) entry which is preliminary data.</text>
</comment>
<organism evidence="8 9">
    <name type="scientific">Rhizomicrobium palustre</name>
    <dbReference type="NCBI Taxonomy" id="189966"/>
    <lineage>
        <taxon>Bacteria</taxon>
        <taxon>Pseudomonadati</taxon>
        <taxon>Pseudomonadota</taxon>
        <taxon>Alphaproteobacteria</taxon>
        <taxon>Micropepsales</taxon>
        <taxon>Micropepsaceae</taxon>
        <taxon>Rhizomicrobium</taxon>
    </lineage>
</organism>
<evidence type="ECO:0000256" key="1">
    <source>
        <dbReference type="ARBA" id="ARBA00010296"/>
    </source>
</evidence>
<dbReference type="Pfam" id="PF08085">
    <property type="entry name" value="Entericidin"/>
    <property type="match status" value="1"/>
</dbReference>
<evidence type="ECO:0000313" key="8">
    <source>
        <dbReference type="EMBL" id="NIK89412.1"/>
    </source>
</evidence>
<evidence type="ECO:0000256" key="2">
    <source>
        <dbReference type="ARBA" id="ARBA00022475"/>
    </source>
</evidence>
<evidence type="ECO:0000256" key="7">
    <source>
        <dbReference type="SAM" id="SignalP"/>
    </source>
</evidence>
<feature type="signal peptide" evidence="7">
    <location>
        <begin position="1"/>
        <end position="23"/>
    </location>
</feature>
<dbReference type="InterPro" id="IPR012556">
    <property type="entry name" value="Entericidin"/>
</dbReference>
<dbReference type="Proteomes" id="UP000570514">
    <property type="component" value="Unassembled WGS sequence"/>
</dbReference>
<comment type="similarity">
    <text evidence="1">Belongs to the EcnA/EcnB lipoprotein family.</text>
</comment>